<dbReference type="Proteomes" id="UP000824082">
    <property type="component" value="Unassembled WGS sequence"/>
</dbReference>
<dbReference type="Gene3D" id="3.40.50.1820">
    <property type="entry name" value="alpha/beta hydrolase"/>
    <property type="match status" value="1"/>
</dbReference>
<dbReference type="SUPFAM" id="SSF53474">
    <property type="entry name" value="alpha/beta-Hydrolases"/>
    <property type="match status" value="1"/>
</dbReference>
<reference evidence="3" key="2">
    <citation type="journal article" date="2021" name="PeerJ">
        <title>Extensive microbial diversity within the chicken gut microbiome revealed by metagenomics and culture.</title>
        <authorList>
            <person name="Gilroy R."/>
            <person name="Ravi A."/>
            <person name="Getino M."/>
            <person name="Pursley I."/>
            <person name="Horton D.L."/>
            <person name="Alikhan N.F."/>
            <person name="Baker D."/>
            <person name="Gharbi K."/>
            <person name="Hall N."/>
            <person name="Watson M."/>
            <person name="Adriaenssens E.M."/>
            <person name="Foster-Nyarko E."/>
            <person name="Jarju S."/>
            <person name="Secka A."/>
            <person name="Antonio M."/>
            <person name="Oren A."/>
            <person name="Chaudhuri R.R."/>
            <person name="La Ragione R."/>
            <person name="Hildebrand F."/>
            <person name="Pallen M.J."/>
        </authorList>
    </citation>
    <scope>NUCLEOTIDE SEQUENCE</scope>
    <source>
        <strain evidence="3">4509</strain>
    </source>
</reference>
<keyword evidence="1 3" id="KW-0378">Hydrolase</keyword>
<dbReference type="InterPro" id="IPR013094">
    <property type="entry name" value="AB_hydrolase_3"/>
</dbReference>
<proteinExistence type="predicted"/>
<evidence type="ECO:0000313" key="4">
    <source>
        <dbReference type="Proteomes" id="UP000824082"/>
    </source>
</evidence>
<dbReference type="InterPro" id="IPR029058">
    <property type="entry name" value="AB_hydrolase_fold"/>
</dbReference>
<dbReference type="PANTHER" id="PTHR48081:SF8">
    <property type="entry name" value="ALPHA_BETA HYDROLASE FOLD-3 DOMAIN-CONTAINING PROTEIN-RELATED"/>
    <property type="match status" value="1"/>
</dbReference>
<dbReference type="AlphaFoldDB" id="A0A9D1IQ93"/>
<dbReference type="PANTHER" id="PTHR48081">
    <property type="entry name" value="AB HYDROLASE SUPERFAMILY PROTEIN C4A8.06C"/>
    <property type="match status" value="1"/>
</dbReference>
<evidence type="ECO:0000313" key="3">
    <source>
        <dbReference type="EMBL" id="HIU41417.1"/>
    </source>
</evidence>
<dbReference type="Pfam" id="PF07859">
    <property type="entry name" value="Abhydrolase_3"/>
    <property type="match status" value="1"/>
</dbReference>
<dbReference type="EMBL" id="DVMX01000046">
    <property type="protein sequence ID" value="HIU41417.1"/>
    <property type="molecule type" value="Genomic_DNA"/>
</dbReference>
<sequence length="297" mass="33228">MSRYYTSEKILLPMAGRKLAVYLFRPTQNRKPPAQTPGILWIHGGGYVLGMAKMIYISRALPLVKRYGGVVLTPEYRLAKQAPYPGALEDCYAALKYLQAHAKQWGVNPAKLMVGGESAGGGLAAALCMYARDKGEVNIAFQMPLYPMLDDRDTDSSRDNHGHVWNTKRNHWGWKAYLGKNYGKEVPPYAAPARQTCYTSLPPAYTFVGDGEPFYCETLAYIRHLQQAGIPAKADVYHSSTHAFDMLLPFRSISKQAARAFEQQYLYAARHYAAPQPPLPQDGKAPWDGCFFARDSH</sequence>
<accession>A0A9D1IQ93</accession>
<feature type="domain" description="Alpha/beta hydrolase fold-3" evidence="2">
    <location>
        <begin position="39"/>
        <end position="245"/>
    </location>
</feature>
<evidence type="ECO:0000256" key="1">
    <source>
        <dbReference type="ARBA" id="ARBA00022801"/>
    </source>
</evidence>
<reference evidence="3" key="1">
    <citation type="submission" date="2020-10" db="EMBL/GenBank/DDBJ databases">
        <authorList>
            <person name="Gilroy R."/>
        </authorList>
    </citation>
    <scope>NUCLEOTIDE SEQUENCE</scope>
    <source>
        <strain evidence="3">4509</strain>
    </source>
</reference>
<evidence type="ECO:0000259" key="2">
    <source>
        <dbReference type="Pfam" id="PF07859"/>
    </source>
</evidence>
<comment type="caution">
    <text evidence="3">The sequence shown here is derived from an EMBL/GenBank/DDBJ whole genome shotgun (WGS) entry which is preliminary data.</text>
</comment>
<dbReference type="GO" id="GO:0016787">
    <property type="term" value="F:hydrolase activity"/>
    <property type="evidence" value="ECO:0007669"/>
    <property type="project" value="UniProtKB-KW"/>
</dbReference>
<organism evidence="3 4">
    <name type="scientific">Candidatus Egerieicola faecale</name>
    <dbReference type="NCBI Taxonomy" id="2840774"/>
    <lineage>
        <taxon>Bacteria</taxon>
        <taxon>Bacillati</taxon>
        <taxon>Bacillota</taxon>
        <taxon>Clostridia</taxon>
        <taxon>Eubacteriales</taxon>
        <taxon>Oscillospiraceae</taxon>
        <taxon>Oscillospiraceae incertae sedis</taxon>
        <taxon>Candidatus Egerieicola</taxon>
    </lineage>
</organism>
<gene>
    <name evidence="3" type="ORF">IAD19_02570</name>
</gene>
<protein>
    <submittedName>
        <fullName evidence="3">Alpha/beta hydrolase</fullName>
    </submittedName>
</protein>
<dbReference type="InterPro" id="IPR050300">
    <property type="entry name" value="GDXG_lipolytic_enzyme"/>
</dbReference>
<name>A0A9D1IQ93_9FIRM</name>